<evidence type="ECO:0000313" key="1">
    <source>
        <dbReference type="EMBL" id="KGN74356.1"/>
    </source>
</evidence>
<dbReference type="EMBL" id="JRFA01000014">
    <property type="protein sequence ID" value="KGN74356.1"/>
    <property type="molecule type" value="Genomic_DNA"/>
</dbReference>
<proteinExistence type="predicted"/>
<sequence>MLHAAEDVSLPQQRYGQQDIWERDVFSGHNHRDGCPTVNPFRHMGFTKEIFYPNRVYDNQAT</sequence>
<accession>A0A0A2E696</accession>
<protein>
    <submittedName>
        <fullName evidence="1">Uncharacterized protein</fullName>
    </submittedName>
</protein>
<organism evidence="1 2">
    <name type="scientific">Porphyromonas macacae</name>
    <dbReference type="NCBI Taxonomy" id="28115"/>
    <lineage>
        <taxon>Bacteria</taxon>
        <taxon>Pseudomonadati</taxon>
        <taxon>Bacteroidota</taxon>
        <taxon>Bacteroidia</taxon>
        <taxon>Bacteroidales</taxon>
        <taxon>Porphyromonadaceae</taxon>
        <taxon>Porphyromonas</taxon>
    </lineage>
</organism>
<dbReference type="AlphaFoldDB" id="A0A0A2E696"/>
<name>A0A0A2E696_9PORP</name>
<keyword evidence="2" id="KW-1185">Reference proteome</keyword>
<comment type="caution">
    <text evidence="1">The sequence shown here is derived from an EMBL/GenBank/DDBJ whole genome shotgun (WGS) entry which is preliminary data.</text>
</comment>
<gene>
    <name evidence="1" type="ORF">HQ47_04690</name>
</gene>
<evidence type="ECO:0000313" key="2">
    <source>
        <dbReference type="Proteomes" id="UP000030103"/>
    </source>
</evidence>
<reference evidence="1 2" key="1">
    <citation type="submission" date="2014-09" db="EMBL/GenBank/DDBJ databases">
        <title>Draft Genome Sequence of Porphyromonas macacae COT-192_OH2859.</title>
        <authorList>
            <person name="Wallis C."/>
            <person name="Deusch O."/>
            <person name="O'Flynn C."/>
            <person name="Davis I."/>
            <person name="Horsfall A."/>
            <person name="Kirkwood N."/>
            <person name="Harris S."/>
            <person name="Eisen J.A."/>
            <person name="Coil D.A."/>
            <person name="Darling A.E."/>
            <person name="Jospin G."/>
            <person name="Alexiev A."/>
        </authorList>
    </citation>
    <scope>NUCLEOTIDE SEQUENCE [LARGE SCALE GENOMIC DNA]</scope>
    <source>
        <strain evidence="2">COT-192 OH2859</strain>
    </source>
</reference>
<dbReference type="Proteomes" id="UP000030103">
    <property type="component" value="Unassembled WGS sequence"/>
</dbReference>